<feature type="non-terminal residue" evidence="1">
    <location>
        <position position="1"/>
    </location>
</feature>
<organism evidence="1">
    <name type="scientific">Salmonella montevideo</name>
    <dbReference type="NCBI Taxonomy" id="115981"/>
    <lineage>
        <taxon>Bacteria</taxon>
        <taxon>Pseudomonadati</taxon>
        <taxon>Pseudomonadota</taxon>
        <taxon>Gammaproteobacteria</taxon>
        <taxon>Enterobacterales</taxon>
        <taxon>Enterobacteriaceae</taxon>
        <taxon>Salmonella</taxon>
    </lineage>
</organism>
<proteinExistence type="predicted"/>
<protein>
    <submittedName>
        <fullName evidence="1">Uncharacterized protein</fullName>
    </submittedName>
</protein>
<reference evidence="1" key="1">
    <citation type="journal article" date="2018" name="Genome Biol.">
        <title>SKESA: strategic k-mer extension for scrupulous assemblies.</title>
        <authorList>
            <person name="Souvorov A."/>
            <person name="Agarwala R."/>
            <person name="Lipman D.J."/>
        </authorList>
    </citation>
    <scope>NUCLEOTIDE SEQUENCE</scope>
    <source>
        <strain evidence="1">10-2196</strain>
    </source>
</reference>
<gene>
    <name evidence="1" type="ORF">G9254_004560</name>
</gene>
<reference evidence="1" key="2">
    <citation type="submission" date="2018-07" db="EMBL/GenBank/DDBJ databases">
        <authorList>
            <consortium name="NCBI Pathogen Detection Project"/>
        </authorList>
    </citation>
    <scope>NUCLEOTIDE SEQUENCE</scope>
    <source>
        <strain evidence="1">10-2196</strain>
    </source>
</reference>
<comment type="caution">
    <text evidence="1">The sequence shown here is derived from an EMBL/GenBank/DDBJ whole genome shotgun (WGS) entry which is preliminary data.</text>
</comment>
<sequence length="102" mass="11791">EIFSFCFRTSVEHEIGHTLLYLEGEYDLPKPPENFDTNYLSLTKGERFPSNELRVANDIYGWDIDGVMNIGTELREHYLDDIPVQLNVIIPDASFLLAELKK</sequence>
<evidence type="ECO:0000313" key="1">
    <source>
        <dbReference type="EMBL" id="HAF7391934.1"/>
    </source>
</evidence>
<dbReference type="EMBL" id="DAAWDQ010000088">
    <property type="protein sequence ID" value="HAF7391934.1"/>
    <property type="molecule type" value="Genomic_DNA"/>
</dbReference>
<accession>A0A752C8A0</accession>
<dbReference type="AlphaFoldDB" id="A0A752C8A0"/>
<name>A0A752C8A0_SALMO</name>